<comment type="function">
    <text evidence="1">The terminase large subunit acts as an ATP driven molecular motor necessary for viral DNA translocation into empty capsids and as an endonuclease that cuts the viral genome from the concetamer to initiate and to end the packaging reaction. The terminase lies at a unique vertex of the procapsid and is composed of two subunits, a small terminase subunit involved in viral DNA recognition, and a large terminase subunit possessing endonucleolytic and ATPase activities (DNA maturation and packaging). The endonuclease activity cleaves the viral DNA generating 5'overhangs. The strand separation activity separates the cohesive ends generating the single-stranded 'sticky' ends of the mature genome. The DNA-terminase complex binds to the portal of the procapsid thereby activating the translocase activity of the terminase. The terminase packages the viral DNA into the procapsid until the next concatemer reaches the complex. The downstream site is then cut generating the mature right end of the genome, the heterotrimer undocks from the DNA-filled head and remains bound to the left end of concatemer's next genome.</text>
</comment>
<reference evidence="4 5" key="1">
    <citation type="journal article" date="2014" name="J. Bacteriol.">
        <title>Characterization of novel virulent broad-host-range phages of Xylella fastidiosa and Xanthomonas.</title>
        <authorList>
            <person name="Ahern S.J."/>
            <person name="Das M."/>
            <person name="Bhowmick T.S."/>
            <person name="Young R."/>
            <person name="Gonzalez C.F."/>
        </authorList>
    </citation>
    <scope>NUCLEOTIDE SEQUENCE [LARGE SCALE GENOMIC DNA]</scope>
</reference>
<comment type="domain">
    <text evidence="1">The N-terminus is involved in the formation of the heterotrimer with the small subunit. The N-terminus part contains the translocase activity involved in DNA packaging. At the N-terminus, there is a high affinity ATPase center that is probably needed for the packaging activity. The Walker A motif of the ATPase center is responsible for interacting with the ATP phosphate and the Q motif governs force generation and the interaction with DNA. The C-terminus contains the site specific endonuclease (cos-cleavage) and strand separation activities required for genome maturation. A second ATPase catalytic site regulates the genome maturation. The C-terminus very end is involved in binding to the procapsid. Contains a basic leucine zipper (bZIP) that may be involved in the formation of the terminase.</text>
</comment>
<keyword evidence="1" id="KW-1035">Host cytoplasm</keyword>
<comment type="catalytic activity">
    <reaction evidence="1">
        <text>Endonucleolytic cleavage of DNA to give specific double-stranded fragments with terminal 5'-phosphates.</text>
        <dbReference type="EC" id="3.1.21.4"/>
    </reaction>
</comment>
<dbReference type="GO" id="GO:0030430">
    <property type="term" value="C:host cell cytoplasm"/>
    <property type="evidence" value="ECO:0007669"/>
    <property type="project" value="UniProtKB-SubCell"/>
</dbReference>
<dbReference type="PANTHER" id="PTHR34413:SF2">
    <property type="entry name" value="PROPHAGE TAIL FIBER ASSEMBLY PROTEIN HOMOLOG TFAE-RELATED"/>
    <property type="match status" value="1"/>
</dbReference>
<dbReference type="Proteomes" id="UP000018624">
    <property type="component" value="Segment"/>
</dbReference>
<keyword evidence="5" id="KW-1185">Reference proteome</keyword>
<keyword evidence="1" id="KW-0460">Magnesium</keyword>
<keyword evidence="1" id="KW-0231">Viral genome packaging</keyword>
<comment type="subcellular location">
    <subcellularLocation>
        <location evidence="1">Host cytoplasm</location>
    </subcellularLocation>
    <text evidence="1">The terminase lies at a unique vertex of the procapsid during viral DNA packaging.</text>
</comment>
<evidence type="ECO:0000313" key="4">
    <source>
        <dbReference type="EMBL" id="AHB12262.1"/>
    </source>
</evidence>
<keyword evidence="1" id="KW-0067">ATP-binding</keyword>
<comment type="subunit">
    <text evidence="1">Interacts (via N-terminus) with the terminase small subunit (via C-terminus); the active complex is probably heterooligomeric. Interacts (via C-terminus) with the portal protein; this interaction allows the packaging of viral DNA.</text>
</comment>
<dbReference type="InterPro" id="IPR008866">
    <property type="entry name" value="Phage_lambda_GpA-like"/>
</dbReference>
<dbReference type="GO" id="GO:0005524">
    <property type="term" value="F:ATP binding"/>
    <property type="evidence" value="ECO:0007669"/>
    <property type="project" value="UniProtKB-UniRule"/>
</dbReference>
<dbReference type="EC" id="3.1.21.4" evidence="1"/>
<evidence type="ECO:0000256" key="1">
    <source>
        <dbReference type="HAMAP-Rule" id="MF_04144"/>
    </source>
</evidence>
<organism evidence="4 5">
    <name type="scientific">Xylella phage Salvo</name>
    <dbReference type="NCBI Taxonomy" id="1415147"/>
    <lineage>
        <taxon>Viruses</taxon>
        <taxon>Duplodnaviria</taxon>
        <taxon>Heunggongvirae</taxon>
        <taxon>Uroviricota</taxon>
        <taxon>Caudoviricetes</taxon>
        <taxon>Casjensviridae</taxon>
        <taxon>Salvovirus</taxon>
        <taxon>Salvovirus salvo</taxon>
    </lineage>
</organism>
<keyword evidence="1" id="KW-0479">Metal-binding</keyword>
<feature type="binding site" evidence="1">
    <location>
        <position position="420"/>
    </location>
    <ligand>
        <name>Mg(2+)</name>
        <dbReference type="ChEBI" id="CHEBI:18420"/>
        <note>catalytic; for nuclease activity</note>
    </ligand>
</feature>
<dbReference type="Pfam" id="PF20454">
    <property type="entry name" value="GpA_nuclease"/>
    <property type="match status" value="1"/>
</dbReference>
<evidence type="ECO:0000259" key="3">
    <source>
        <dbReference type="Pfam" id="PF20454"/>
    </source>
</evidence>
<comment type="similarity">
    <text evidence="1">Belongs to the lambdavirus large terminase family.</text>
</comment>
<keyword evidence="1" id="KW-1188">Viral release from host cell</keyword>
<keyword evidence="1" id="KW-0540">Nuclease</keyword>
<protein>
    <recommendedName>
        <fullName evidence="1">Terminase, large subunit</fullName>
    </recommendedName>
    <alternativeName>
        <fullName evidence="1">DNA-packaging protein</fullName>
    </alternativeName>
    <alternativeName>
        <fullName evidence="1">Large terminase protein</fullName>
    </alternativeName>
    <domain>
        <recommendedName>
            <fullName evidence="1">Endonuclease</fullName>
            <ecNumber evidence="1">3.1.21.4</ecNumber>
        </recommendedName>
    </domain>
    <domain>
        <recommendedName>
            <fullName evidence="1">ATPase</fullName>
            <ecNumber evidence="1">3.6.4.-</ecNumber>
        </recommendedName>
    </domain>
</protein>
<dbReference type="Pfam" id="PF05876">
    <property type="entry name" value="GpA_ATPase"/>
    <property type="match status" value="1"/>
</dbReference>
<dbReference type="GO" id="GO:0009036">
    <property type="term" value="F:type II site-specific deoxyribonuclease activity"/>
    <property type="evidence" value="ECO:0007669"/>
    <property type="project" value="UniProtKB-UniRule"/>
</dbReference>
<gene>
    <name evidence="4" type="ORF">Salvo_62</name>
</gene>
<keyword evidence="1" id="KW-0378">Hydrolase</keyword>
<evidence type="ECO:0000313" key="5">
    <source>
        <dbReference type="Proteomes" id="UP000018624"/>
    </source>
</evidence>
<feature type="domain" description="Phage terminase large subunit GpA ATPase" evidence="2">
    <location>
        <begin position="46"/>
        <end position="309"/>
    </location>
</feature>
<dbReference type="PANTHER" id="PTHR34413">
    <property type="entry name" value="PROPHAGE TAIL FIBER ASSEMBLY PROTEIN HOMOLOG TFAE-RELATED-RELATED"/>
    <property type="match status" value="1"/>
</dbReference>
<dbReference type="EMBL" id="KF626668">
    <property type="protein sequence ID" value="AHB12262.1"/>
    <property type="molecule type" value="Genomic_DNA"/>
</dbReference>
<dbReference type="GO" id="GO:0016887">
    <property type="term" value="F:ATP hydrolysis activity"/>
    <property type="evidence" value="ECO:0007669"/>
    <property type="project" value="UniProtKB-UniRule"/>
</dbReference>
<feature type="domain" description="Terminase large subunit GpA endonuclease" evidence="3">
    <location>
        <begin position="332"/>
        <end position="652"/>
    </location>
</feature>
<name>V5Q7Y6_9CAUD</name>
<dbReference type="InterPro" id="IPR046453">
    <property type="entry name" value="GpA_ATPase"/>
</dbReference>
<evidence type="ECO:0000259" key="2">
    <source>
        <dbReference type="Pfam" id="PF05876"/>
    </source>
</evidence>
<dbReference type="EC" id="3.6.4.-" evidence="1"/>
<comment type="cofactor">
    <cofactor evidence="1">
        <name>Mg(2+)</name>
        <dbReference type="ChEBI" id="CHEBI:18420"/>
    </cofactor>
</comment>
<dbReference type="GO" id="GO:0098009">
    <property type="term" value="C:viral terminase, large subunit"/>
    <property type="evidence" value="ECO:0007669"/>
    <property type="project" value="UniProtKB-UniRule"/>
</dbReference>
<dbReference type="GO" id="GO:0019073">
    <property type="term" value="P:viral DNA genome packaging"/>
    <property type="evidence" value="ECO:0007669"/>
    <property type="project" value="UniProtKB-UniRule"/>
</dbReference>
<dbReference type="GO" id="GO:0046872">
    <property type="term" value="F:metal ion binding"/>
    <property type="evidence" value="ECO:0007669"/>
    <property type="project" value="UniProtKB-UniRule"/>
</dbReference>
<keyword evidence="1" id="KW-0547">Nucleotide-binding</keyword>
<proteinExistence type="inferred from homology"/>
<dbReference type="OrthoDB" id="1023at10239"/>
<keyword evidence="1" id="KW-0255">Endonuclease</keyword>
<dbReference type="InterPro" id="IPR051220">
    <property type="entry name" value="TFA_Chaperone"/>
</dbReference>
<dbReference type="HAMAP" id="MF_04144">
    <property type="entry name" value="TERL_LAMBDA"/>
    <property type="match status" value="1"/>
</dbReference>
<accession>V5Q7Y6</accession>
<sequence length="695" mass="79175">MLDGNFFNDLGELVTFVADSVLVPPERLTVSQAAAKYRYLDNEGSFVGEWDNDETPYLVEPMDVLTSREFESCIFVGPAQGGKTEIILNWIAYTAKCDPADFFLIQTARDTARDFSYRRIDKMHRDSKELGAMLRPGSDNDNIFDKFYRNGMMLTLGWPTINQLSGKPVPRVALTDYDRMPQDVEKNGPPFPLARKRTTTFGSFGMTLAESSPSFDVKDPKWKLPHPDSHMFPPTDGIGGLYNEGDRRCFYWQCPHCGEWFEPKFALLKWDFKNPDPFEAAAATMMACPKNGCVIEPKHKYEMNRRGVWLREGQRLDRDGNRLGVGVRSRSASFWLKGPAARFITWQTLVERYLLAQQTLERTGETKALKATVNTDQGEAFWPLNAKDSNRLPEDLQSKAIQWADKKVPYGARFLLATVDVQKSRFVVQVFGVGPSDNGVNFDLYLVDRFDIQKSKRQDDAGDTLWVKPYAVQEDWELITEQVVEREYELEDGSGFMSIKMVGIDSGGKSGSTTRAYNYWRSMRDKGEGARVLLIKGEPKLGAPRAEVDFPDSDRKDRSAGARGEIPVLFLNSNVLKDMLLGMVDYDEKTTLGGRHFTNKWTPEVVYAELTVEFRDDRGRWQNPGKRRNEAWDLGYYCLGLCVILKVEGFDWDSPESWYAEWSNNSLVRRVDQEKRFASSPITDYGFAKFGKSLG</sequence>
<dbReference type="InterPro" id="IPR046454">
    <property type="entry name" value="GpA_endonuclease"/>
</dbReference>
<comment type="caution">
    <text evidence="1">Lacks conserved residue(s) required for the propagation of feature annotation.</text>
</comment>